<dbReference type="EMBL" id="JAIWYP010000008">
    <property type="protein sequence ID" value="KAH3787329.1"/>
    <property type="molecule type" value="Genomic_DNA"/>
</dbReference>
<sequence>MNHDNTSDNHCPPALMSSYGNTGVDAFLWSECSAPELEINRYRYNTGRYDEHSDGINNNYVTTGRHNETQYRD</sequence>
<dbReference type="AlphaFoldDB" id="A0A9D4EUV0"/>
<feature type="region of interest" description="Disordered" evidence="1">
    <location>
        <begin position="48"/>
        <end position="73"/>
    </location>
</feature>
<feature type="compositionally biased region" description="Polar residues" evidence="1">
    <location>
        <begin position="55"/>
        <end position="64"/>
    </location>
</feature>
<organism evidence="2 3">
    <name type="scientific">Dreissena polymorpha</name>
    <name type="common">Zebra mussel</name>
    <name type="synonym">Mytilus polymorpha</name>
    <dbReference type="NCBI Taxonomy" id="45954"/>
    <lineage>
        <taxon>Eukaryota</taxon>
        <taxon>Metazoa</taxon>
        <taxon>Spiralia</taxon>
        <taxon>Lophotrochozoa</taxon>
        <taxon>Mollusca</taxon>
        <taxon>Bivalvia</taxon>
        <taxon>Autobranchia</taxon>
        <taxon>Heteroconchia</taxon>
        <taxon>Euheterodonta</taxon>
        <taxon>Imparidentia</taxon>
        <taxon>Neoheterodontei</taxon>
        <taxon>Myida</taxon>
        <taxon>Dreissenoidea</taxon>
        <taxon>Dreissenidae</taxon>
        <taxon>Dreissena</taxon>
    </lineage>
</organism>
<protein>
    <submittedName>
        <fullName evidence="2">Uncharacterized protein</fullName>
    </submittedName>
</protein>
<accession>A0A9D4EUV0</accession>
<name>A0A9D4EUV0_DREPO</name>
<proteinExistence type="predicted"/>
<comment type="caution">
    <text evidence="2">The sequence shown here is derived from an EMBL/GenBank/DDBJ whole genome shotgun (WGS) entry which is preliminary data.</text>
</comment>
<evidence type="ECO:0000313" key="3">
    <source>
        <dbReference type="Proteomes" id="UP000828390"/>
    </source>
</evidence>
<gene>
    <name evidence="2" type="ORF">DPMN_165451</name>
</gene>
<evidence type="ECO:0000256" key="1">
    <source>
        <dbReference type="SAM" id="MobiDB-lite"/>
    </source>
</evidence>
<reference evidence="2" key="1">
    <citation type="journal article" date="2019" name="bioRxiv">
        <title>The Genome of the Zebra Mussel, Dreissena polymorpha: A Resource for Invasive Species Research.</title>
        <authorList>
            <person name="McCartney M.A."/>
            <person name="Auch B."/>
            <person name="Kono T."/>
            <person name="Mallez S."/>
            <person name="Zhang Y."/>
            <person name="Obille A."/>
            <person name="Becker A."/>
            <person name="Abrahante J.E."/>
            <person name="Garbe J."/>
            <person name="Badalamenti J.P."/>
            <person name="Herman A."/>
            <person name="Mangelson H."/>
            <person name="Liachko I."/>
            <person name="Sullivan S."/>
            <person name="Sone E.D."/>
            <person name="Koren S."/>
            <person name="Silverstein K.A.T."/>
            <person name="Beckman K.B."/>
            <person name="Gohl D.M."/>
        </authorList>
    </citation>
    <scope>NUCLEOTIDE SEQUENCE</scope>
    <source>
        <strain evidence="2">Duluth1</strain>
        <tissue evidence="2">Whole animal</tissue>
    </source>
</reference>
<evidence type="ECO:0000313" key="2">
    <source>
        <dbReference type="EMBL" id="KAH3787329.1"/>
    </source>
</evidence>
<dbReference type="Proteomes" id="UP000828390">
    <property type="component" value="Unassembled WGS sequence"/>
</dbReference>
<keyword evidence="3" id="KW-1185">Reference proteome</keyword>
<reference evidence="2" key="2">
    <citation type="submission" date="2020-11" db="EMBL/GenBank/DDBJ databases">
        <authorList>
            <person name="McCartney M.A."/>
            <person name="Auch B."/>
            <person name="Kono T."/>
            <person name="Mallez S."/>
            <person name="Becker A."/>
            <person name="Gohl D.M."/>
            <person name="Silverstein K.A.T."/>
            <person name="Koren S."/>
            <person name="Bechman K.B."/>
            <person name="Herman A."/>
            <person name="Abrahante J.E."/>
            <person name="Garbe J."/>
        </authorList>
    </citation>
    <scope>NUCLEOTIDE SEQUENCE</scope>
    <source>
        <strain evidence="2">Duluth1</strain>
        <tissue evidence="2">Whole animal</tissue>
    </source>
</reference>